<comment type="caution">
    <text evidence="2">The sequence shown here is derived from an EMBL/GenBank/DDBJ whole genome shotgun (WGS) entry which is preliminary data.</text>
</comment>
<proteinExistence type="predicted"/>
<reference evidence="2" key="1">
    <citation type="submission" date="2020-11" db="EMBL/GenBank/DDBJ databases">
        <title>Isolation and identification of active actinomycetes.</title>
        <authorList>
            <person name="Yu B."/>
        </authorList>
    </citation>
    <scope>NUCLEOTIDE SEQUENCE</scope>
    <source>
        <strain evidence="2">NEAU-YB345</strain>
    </source>
</reference>
<dbReference type="InterPro" id="IPR011701">
    <property type="entry name" value="MFS"/>
</dbReference>
<feature type="transmembrane region" description="Helical" evidence="1">
    <location>
        <begin position="389"/>
        <end position="409"/>
    </location>
</feature>
<evidence type="ECO:0000256" key="1">
    <source>
        <dbReference type="SAM" id="Phobius"/>
    </source>
</evidence>
<dbReference type="PANTHER" id="PTHR23542:SF1">
    <property type="entry name" value="MAJOR FACILITATOR SUPERFAMILY (MFS) PROFILE DOMAIN-CONTAINING PROTEIN"/>
    <property type="match status" value="1"/>
</dbReference>
<feature type="transmembrane region" description="Helical" evidence="1">
    <location>
        <begin position="21"/>
        <end position="41"/>
    </location>
</feature>
<feature type="transmembrane region" description="Helical" evidence="1">
    <location>
        <begin position="232"/>
        <end position="254"/>
    </location>
</feature>
<evidence type="ECO:0000313" key="2">
    <source>
        <dbReference type="EMBL" id="MBF9069398.1"/>
    </source>
</evidence>
<evidence type="ECO:0000313" key="3">
    <source>
        <dbReference type="Proteomes" id="UP000657385"/>
    </source>
</evidence>
<sequence length="436" mass="43412">MSSEKTLAPRPRPVDDAPDRAGVREVLALTGPWLPVLSFLARLPAALAPTGTLIMVTAASGIGNASLAAGLLWVGQAVGGPLIGRIADRRGHRGALVAASLLNAAATAALVASVTTGQSLVVQALCSLAAGLTVPQIGPLSRARWVALIARTPGRQDERQLVARALSLDTLLDELGFMVGPALAGFLAVGIRPATGVAVAALLTGVAGTAFARHPSAPGPVRHSGSGSRSRLLSTPLLLLLALALLQGMVWGAANAGVNALARTLGDPGMAGPVWSSMAVTSCAAGLVVTVRRRTVRLTALLRVAVVAQAVLAVPLLAVHGFATAALAVAAVGVAVAPHLIAIFGLAETVAAADRMGEAMTVLGSGLIVGEGIAALLAGRLAATHGYPAALGTAWCASALAAVVALLFVRRARFDPPATPDAPGVAAVARGSGSVV</sequence>
<dbReference type="AlphaFoldDB" id="A0A931B7R5"/>
<feature type="transmembrane region" description="Helical" evidence="1">
    <location>
        <begin position="359"/>
        <end position="383"/>
    </location>
</feature>
<feature type="transmembrane region" description="Helical" evidence="1">
    <location>
        <begin position="274"/>
        <end position="291"/>
    </location>
</feature>
<dbReference type="PANTHER" id="PTHR23542">
    <property type="match status" value="1"/>
</dbReference>
<accession>A0A931B7R5</accession>
<dbReference type="RefSeq" id="WP_196194533.1">
    <property type="nucleotide sequence ID" value="NZ_JADPRT010000005.1"/>
</dbReference>
<feature type="transmembrane region" description="Helical" evidence="1">
    <location>
        <begin position="194"/>
        <end position="212"/>
    </location>
</feature>
<organism evidence="2 3">
    <name type="scientific">Streptacidiphilus fuscans</name>
    <dbReference type="NCBI Taxonomy" id="2789292"/>
    <lineage>
        <taxon>Bacteria</taxon>
        <taxon>Bacillati</taxon>
        <taxon>Actinomycetota</taxon>
        <taxon>Actinomycetes</taxon>
        <taxon>Kitasatosporales</taxon>
        <taxon>Streptomycetaceae</taxon>
        <taxon>Streptacidiphilus</taxon>
    </lineage>
</organism>
<dbReference type="EMBL" id="JADPRT010000005">
    <property type="protein sequence ID" value="MBF9069398.1"/>
    <property type="molecule type" value="Genomic_DNA"/>
</dbReference>
<dbReference type="Gene3D" id="1.20.1250.20">
    <property type="entry name" value="MFS general substrate transporter like domains"/>
    <property type="match status" value="1"/>
</dbReference>
<dbReference type="Proteomes" id="UP000657385">
    <property type="component" value="Unassembled WGS sequence"/>
</dbReference>
<keyword evidence="1" id="KW-1133">Transmembrane helix</keyword>
<dbReference type="Pfam" id="PF07690">
    <property type="entry name" value="MFS_1"/>
    <property type="match status" value="1"/>
</dbReference>
<gene>
    <name evidence="2" type="ORF">I2501_15345</name>
</gene>
<dbReference type="SUPFAM" id="SSF103473">
    <property type="entry name" value="MFS general substrate transporter"/>
    <property type="match status" value="1"/>
</dbReference>
<feature type="transmembrane region" description="Helical" evidence="1">
    <location>
        <begin position="53"/>
        <end position="74"/>
    </location>
</feature>
<keyword evidence="1" id="KW-0812">Transmembrane</keyword>
<feature type="transmembrane region" description="Helical" evidence="1">
    <location>
        <begin position="300"/>
        <end position="319"/>
    </location>
</feature>
<keyword evidence="3" id="KW-1185">Reference proteome</keyword>
<feature type="transmembrane region" description="Helical" evidence="1">
    <location>
        <begin position="95"/>
        <end position="114"/>
    </location>
</feature>
<name>A0A931B7R5_9ACTN</name>
<dbReference type="InterPro" id="IPR036259">
    <property type="entry name" value="MFS_trans_sf"/>
</dbReference>
<protein>
    <submittedName>
        <fullName evidence="2">MFS transporter</fullName>
    </submittedName>
</protein>
<feature type="transmembrane region" description="Helical" evidence="1">
    <location>
        <begin position="325"/>
        <end position="347"/>
    </location>
</feature>
<keyword evidence="1" id="KW-0472">Membrane</keyword>
<dbReference type="GO" id="GO:0022857">
    <property type="term" value="F:transmembrane transporter activity"/>
    <property type="evidence" value="ECO:0007669"/>
    <property type="project" value="InterPro"/>
</dbReference>